<evidence type="ECO:0000259" key="4">
    <source>
        <dbReference type="PROSITE" id="PS51747"/>
    </source>
</evidence>
<keyword evidence="6" id="KW-1185">Reference proteome</keyword>
<dbReference type="AlphaFoldDB" id="A0A4Z0P517"/>
<keyword evidence="1" id="KW-0479">Metal-binding</keyword>
<accession>A0A4Z0P517</accession>
<dbReference type="PANTHER" id="PTHR11079:SF179">
    <property type="entry name" value="TRNA(ADENINE(34)) DEAMINASE, CHLOROPLASTIC"/>
    <property type="match status" value="1"/>
</dbReference>
<evidence type="ECO:0000256" key="3">
    <source>
        <dbReference type="SAM" id="MobiDB-lite"/>
    </source>
</evidence>
<dbReference type="PROSITE" id="PS51747">
    <property type="entry name" value="CYT_DCMP_DEAMINASES_2"/>
    <property type="match status" value="1"/>
</dbReference>
<dbReference type="GO" id="GO:0002100">
    <property type="term" value="P:tRNA wobble adenosine to inosine editing"/>
    <property type="evidence" value="ECO:0007669"/>
    <property type="project" value="InterPro"/>
</dbReference>
<dbReference type="InterPro" id="IPR016193">
    <property type="entry name" value="Cytidine_deaminase-like"/>
</dbReference>
<evidence type="ECO:0000256" key="2">
    <source>
        <dbReference type="ARBA" id="ARBA00022833"/>
    </source>
</evidence>
<name>A0A4Z0P517_9BACT</name>
<reference evidence="5 6" key="1">
    <citation type="submission" date="2019-04" db="EMBL/GenBank/DDBJ databases">
        <authorList>
            <person name="Feng G."/>
            <person name="Zhang J."/>
            <person name="Zhu H."/>
        </authorList>
    </citation>
    <scope>NUCLEOTIDE SEQUENCE [LARGE SCALE GENOMIC DNA]</scope>
    <source>
        <strain evidence="5 6">92R-1</strain>
    </source>
</reference>
<comment type="caution">
    <text evidence="5">The sequence shown here is derived from an EMBL/GenBank/DDBJ whole genome shotgun (WGS) entry which is preliminary data.</text>
</comment>
<dbReference type="CDD" id="cd01285">
    <property type="entry name" value="nucleoside_deaminase"/>
    <property type="match status" value="1"/>
</dbReference>
<sequence length="216" mass="23200">MLHKQRQRYAKPAAKRSYDRVLSLVLPLMQPLGQNLRACPNNRRLGVLRPVNALALRRCLTCPLMPDLSTDAFFLAQCQQLGAQAAEQGESPVGAMVVRAGRVLAAATEATQSMHTITAHAELLALQAAREVLGHPNLSDCTLYSTHEPCVMCAYAIRYHGIGRVVYEQGSPYLGGASASGPILTTTQVPPHWAPPPTVKQWPSADEAAPTSAGQA</sequence>
<dbReference type="Gene3D" id="3.40.140.10">
    <property type="entry name" value="Cytidine Deaminase, domain 2"/>
    <property type="match status" value="1"/>
</dbReference>
<evidence type="ECO:0000313" key="5">
    <source>
        <dbReference type="EMBL" id="TGE06329.1"/>
    </source>
</evidence>
<dbReference type="InterPro" id="IPR016192">
    <property type="entry name" value="APOBEC/CMP_deaminase_Zn-bd"/>
</dbReference>
<dbReference type="EMBL" id="SRLA01000003">
    <property type="protein sequence ID" value="TGE06329.1"/>
    <property type="molecule type" value="Genomic_DNA"/>
</dbReference>
<organism evidence="5 6">
    <name type="scientific">Hymenobacter fodinae</name>
    <dbReference type="NCBI Taxonomy" id="2510796"/>
    <lineage>
        <taxon>Bacteria</taxon>
        <taxon>Pseudomonadati</taxon>
        <taxon>Bacteroidota</taxon>
        <taxon>Cytophagia</taxon>
        <taxon>Cytophagales</taxon>
        <taxon>Hymenobacteraceae</taxon>
        <taxon>Hymenobacter</taxon>
    </lineage>
</organism>
<dbReference type="GO" id="GO:0008270">
    <property type="term" value="F:zinc ion binding"/>
    <property type="evidence" value="ECO:0007669"/>
    <property type="project" value="InterPro"/>
</dbReference>
<dbReference type="Proteomes" id="UP000298337">
    <property type="component" value="Unassembled WGS sequence"/>
</dbReference>
<dbReference type="SUPFAM" id="SSF53927">
    <property type="entry name" value="Cytidine deaminase-like"/>
    <property type="match status" value="1"/>
</dbReference>
<dbReference type="OrthoDB" id="9802676at2"/>
<proteinExistence type="predicted"/>
<feature type="region of interest" description="Disordered" evidence="3">
    <location>
        <begin position="195"/>
        <end position="216"/>
    </location>
</feature>
<gene>
    <name evidence="5" type="ORF">EU556_15890</name>
</gene>
<dbReference type="PROSITE" id="PS00903">
    <property type="entry name" value="CYT_DCMP_DEAMINASES_1"/>
    <property type="match status" value="1"/>
</dbReference>
<evidence type="ECO:0000313" key="6">
    <source>
        <dbReference type="Proteomes" id="UP000298337"/>
    </source>
</evidence>
<feature type="domain" description="CMP/dCMP-type deaminase" evidence="4">
    <location>
        <begin position="69"/>
        <end position="181"/>
    </location>
</feature>
<dbReference type="InterPro" id="IPR002125">
    <property type="entry name" value="CMP_dCMP_dom"/>
</dbReference>
<dbReference type="PANTHER" id="PTHR11079">
    <property type="entry name" value="CYTOSINE DEAMINASE FAMILY MEMBER"/>
    <property type="match status" value="1"/>
</dbReference>
<protein>
    <submittedName>
        <fullName evidence="5">Nucleoside deaminase</fullName>
    </submittedName>
</protein>
<keyword evidence="2" id="KW-0862">Zinc</keyword>
<dbReference type="GO" id="GO:0052717">
    <property type="term" value="F:tRNA-specific adenosine-34 deaminase activity"/>
    <property type="evidence" value="ECO:0007669"/>
    <property type="project" value="UniProtKB-EC"/>
</dbReference>
<evidence type="ECO:0000256" key="1">
    <source>
        <dbReference type="ARBA" id="ARBA00022723"/>
    </source>
</evidence>
<dbReference type="Pfam" id="PF00383">
    <property type="entry name" value="dCMP_cyt_deam_1"/>
    <property type="match status" value="1"/>
</dbReference>